<dbReference type="Pfam" id="PF16363">
    <property type="entry name" value="GDP_Man_Dehyd"/>
    <property type="match status" value="1"/>
</dbReference>
<evidence type="ECO:0000256" key="4">
    <source>
        <dbReference type="ARBA" id="ARBA00013189"/>
    </source>
</evidence>
<keyword evidence="11" id="KW-1185">Reference proteome</keyword>
<reference evidence="10 11" key="1">
    <citation type="submission" date="2023-07" db="EMBL/GenBank/DDBJ databases">
        <title>Sequencing the genomes of 1000 actinobacteria strains.</title>
        <authorList>
            <person name="Klenk H.-P."/>
        </authorList>
    </citation>
    <scope>NUCLEOTIDE SEQUENCE [LARGE SCALE GENOMIC DNA]</scope>
    <source>
        <strain evidence="10 11">DSM 22966</strain>
    </source>
</reference>
<evidence type="ECO:0000313" key="11">
    <source>
        <dbReference type="Proteomes" id="UP001183794"/>
    </source>
</evidence>
<dbReference type="CDD" id="cd05247">
    <property type="entry name" value="UDP_G4E_1_SDR_e"/>
    <property type="match status" value="1"/>
</dbReference>
<comment type="cofactor">
    <cofactor evidence="2 8">
        <name>NAD(+)</name>
        <dbReference type="ChEBI" id="CHEBI:57540"/>
    </cofactor>
</comment>
<comment type="similarity">
    <text evidence="3 8">Belongs to the NAD(P)-dependent epimerase/dehydratase family.</text>
</comment>
<organism evidence="10 11">
    <name type="scientific">Enteractinococcus fodinae</name>
    <dbReference type="NCBI Taxonomy" id="684663"/>
    <lineage>
        <taxon>Bacteria</taxon>
        <taxon>Bacillati</taxon>
        <taxon>Actinomycetota</taxon>
        <taxon>Actinomycetes</taxon>
        <taxon>Micrococcales</taxon>
        <taxon>Micrococcaceae</taxon>
    </lineage>
</organism>
<protein>
    <recommendedName>
        <fullName evidence="5 8">UDP-glucose 4-epimerase</fullName>
        <ecNumber evidence="4 8">5.1.3.2</ecNumber>
    </recommendedName>
</protein>
<dbReference type="InterPro" id="IPR016040">
    <property type="entry name" value="NAD(P)-bd_dom"/>
</dbReference>
<comment type="catalytic activity">
    <reaction evidence="1 8">
        <text>UDP-alpha-D-glucose = UDP-alpha-D-galactose</text>
        <dbReference type="Rhea" id="RHEA:22168"/>
        <dbReference type="ChEBI" id="CHEBI:58885"/>
        <dbReference type="ChEBI" id="CHEBI:66914"/>
        <dbReference type="EC" id="5.1.3.2"/>
    </reaction>
</comment>
<comment type="caution">
    <text evidence="10">The sequence shown here is derived from an EMBL/GenBank/DDBJ whole genome shotgun (WGS) entry which is preliminary data.</text>
</comment>
<dbReference type="InterPro" id="IPR005886">
    <property type="entry name" value="UDP_G4E"/>
</dbReference>
<gene>
    <name evidence="10" type="ORF">J2S62_002239</name>
</gene>
<dbReference type="Gene3D" id="3.90.25.10">
    <property type="entry name" value="UDP-galactose 4-epimerase, domain 1"/>
    <property type="match status" value="1"/>
</dbReference>
<dbReference type="NCBIfam" id="TIGR01179">
    <property type="entry name" value="galE"/>
    <property type="match status" value="1"/>
</dbReference>
<evidence type="ECO:0000256" key="3">
    <source>
        <dbReference type="ARBA" id="ARBA00007637"/>
    </source>
</evidence>
<evidence type="ECO:0000256" key="2">
    <source>
        <dbReference type="ARBA" id="ARBA00001911"/>
    </source>
</evidence>
<evidence type="ECO:0000256" key="5">
    <source>
        <dbReference type="ARBA" id="ARBA00018569"/>
    </source>
</evidence>
<dbReference type="Gene3D" id="3.40.50.720">
    <property type="entry name" value="NAD(P)-binding Rossmann-like Domain"/>
    <property type="match status" value="1"/>
</dbReference>
<dbReference type="Proteomes" id="UP001183794">
    <property type="component" value="Unassembled WGS sequence"/>
</dbReference>
<keyword evidence="7 8" id="KW-0413">Isomerase</keyword>
<feature type="domain" description="NAD(P)-binding" evidence="9">
    <location>
        <begin position="7"/>
        <end position="296"/>
    </location>
</feature>
<proteinExistence type="inferred from homology"/>
<dbReference type="EC" id="5.1.3.2" evidence="4 8"/>
<keyword evidence="6 8" id="KW-0520">NAD</keyword>
<evidence type="ECO:0000256" key="6">
    <source>
        <dbReference type="ARBA" id="ARBA00023027"/>
    </source>
</evidence>
<dbReference type="SUPFAM" id="SSF51735">
    <property type="entry name" value="NAD(P)-binding Rossmann-fold domains"/>
    <property type="match status" value="1"/>
</dbReference>
<dbReference type="PANTHER" id="PTHR43725:SF47">
    <property type="entry name" value="UDP-GLUCOSE 4-EPIMERASE"/>
    <property type="match status" value="1"/>
</dbReference>
<dbReference type="InterPro" id="IPR036291">
    <property type="entry name" value="NAD(P)-bd_dom_sf"/>
</dbReference>
<evidence type="ECO:0000256" key="1">
    <source>
        <dbReference type="ARBA" id="ARBA00000083"/>
    </source>
</evidence>
<dbReference type="PANTHER" id="PTHR43725">
    <property type="entry name" value="UDP-GLUCOSE 4-EPIMERASE"/>
    <property type="match status" value="1"/>
</dbReference>
<keyword evidence="8" id="KW-0119">Carbohydrate metabolism</keyword>
<evidence type="ECO:0000313" key="10">
    <source>
        <dbReference type="EMBL" id="MDR7347982.1"/>
    </source>
</evidence>
<dbReference type="GO" id="GO:0003978">
    <property type="term" value="F:UDP-glucose 4-epimerase activity"/>
    <property type="evidence" value="ECO:0007669"/>
    <property type="project" value="UniProtKB-EC"/>
</dbReference>
<evidence type="ECO:0000256" key="8">
    <source>
        <dbReference type="RuleBase" id="RU366046"/>
    </source>
</evidence>
<sequence>MIIDDLSNGNLEALRRVERLSGKSIEFFHGDLTEPETVRKCFDGINVEAVIHLAGLKAVGESVDQPARYYRVNLGSTLTLLNTMQERGINRLVFSSSATVYGEPQTSLISESHPVGVGIANPYGWSKAMNEQIISDVARSWPQLSVTLLRYFNPVGAHHSGQIGEAPSGKPNNLMPFIAQVAARRREFLTVFGNDYDTPDGTGVRDYIHVMDLAEGHLAALLHLKSGVKTYNLGSGEGTSVLQAIGAFEKASERAIPYEIYPRRSGDLASVVADPLLAKTEIGWQTRRTFEDACRDAWTWQSLNPHGYDVAK</sequence>
<evidence type="ECO:0000259" key="9">
    <source>
        <dbReference type="Pfam" id="PF16363"/>
    </source>
</evidence>
<comment type="subunit">
    <text evidence="8">Homodimer.</text>
</comment>
<dbReference type="EMBL" id="JAVDYJ010000001">
    <property type="protein sequence ID" value="MDR7347982.1"/>
    <property type="molecule type" value="Genomic_DNA"/>
</dbReference>
<comment type="pathway">
    <text evidence="8">Carbohydrate metabolism; galactose metabolism.</text>
</comment>
<accession>A0ABU2B307</accession>
<name>A0ABU2B307_9MICC</name>
<evidence type="ECO:0000256" key="7">
    <source>
        <dbReference type="ARBA" id="ARBA00023235"/>
    </source>
</evidence>